<keyword evidence="3 6" id="KW-0812">Transmembrane</keyword>
<gene>
    <name evidence="8" type="ORF">D3871_20090</name>
</gene>
<dbReference type="GO" id="GO:0022857">
    <property type="term" value="F:transmembrane transporter activity"/>
    <property type="evidence" value="ECO:0007669"/>
    <property type="project" value="InterPro"/>
</dbReference>
<comment type="caution">
    <text evidence="8">The sequence shown here is derived from an EMBL/GenBank/DDBJ whole genome shotgun (WGS) entry which is preliminary data.</text>
</comment>
<reference evidence="9" key="1">
    <citation type="submission" date="2018-09" db="EMBL/GenBank/DDBJ databases">
        <authorList>
            <person name="Zhu H."/>
        </authorList>
    </citation>
    <scope>NUCLEOTIDE SEQUENCE [LARGE SCALE GENOMIC DNA]</scope>
    <source>
        <strain evidence="9">K1R23-30</strain>
    </source>
</reference>
<evidence type="ECO:0000256" key="1">
    <source>
        <dbReference type="ARBA" id="ARBA00004651"/>
    </source>
</evidence>
<feature type="transmembrane region" description="Helical" evidence="6">
    <location>
        <begin position="372"/>
        <end position="391"/>
    </location>
</feature>
<dbReference type="CDD" id="cd17473">
    <property type="entry name" value="MFS_arabinose_efflux_permease_like"/>
    <property type="match status" value="1"/>
</dbReference>
<feature type="domain" description="Major facilitator superfamily (MFS) profile" evidence="7">
    <location>
        <begin position="13"/>
        <end position="396"/>
    </location>
</feature>
<feature type="transmembrane region" description="Helical" evidence="6">
    <location>
        <begin position="51"/>
        <end position="74"/>
    </location>
</feature>
<comment type="subcellular location">
    <subcellularLocation>
        <location evidence="1">Cell membrane</location>
        <topology evidence="1">Multi-pass membrane protein</topology>
    </subcellularLocation>
</comment>
<dbReference type="Gene3D" id="1.20.1250.20">
    <property type="entry name" value="MFS general substrate transporter like domains"/>
    <property type="match status" value="1"/>
</dbReference>
<dbReference type="InterPro" id="IPR020846">
    <property type="entry name" value="MFS_dom"/>
</dbReference>
<dbReference type="RefSeq" id="WP_119770831.1">
    <property type="nucleotide sequence ID" value="NZ_QYUO01000002.1"/>
</dbReference>
<evidence type="ECO:0000256" key="2">
    <source>
        <dbReference type="ARBA" id="ARBA00022475"/>
    </source>
</evidence>
<proteinExistence type="predicted"/>
<feature type="transmembrane region" description="Helical" evidence="6">
    <location>
        <begin position="169"/>
        <end position="189"/>
    </location>
</feature>
<feature type="transmembrane region" description="Helical" evidence="6">
    <location>
        <begin position="145"/>
        <end position="163"/>
    </location>
</feature>
<name>A0A3A3FQE3_9BURK</name>
<dbReference type="InterPro" id="IPR005829">
    <property type="entry name" value="Sugar_transporter_CS"/>
</dbReference>
<evidence type="ECO:0000313" key="8">
    <source>
        <dbReference type="EMBL" id="RJF95682.1"/>
    </source>
</evidence>
<feature type="transmembrane region" description="Helical" evidence="6">
    <location>
        <begin position="209"/>
        <end position="231"/>
    </location>
</feature>
<organism evidence="8 9">
    <name type="scientific">Noviherbaspirillum saxi</name>
    <dbReference type="NCBI Taxonomy" id="2320863"/>
    <lineage>
        <taxon>Bacteria</taxon>
        <taxon>Pseudomonadati</taxon>
        <taxon>Pseudomonadota</taxon>
        <taxon>Betaproteobacteria</taxon>
        <taxon>Burkholderiales</taxon>
        <taxon>Oxalobacteraceae</taxon>
        <taxon>Noviherbaspirillum</taxon>
    </lineage>
</organism>
<feature type="transmembrane region" description="Helical" evidence="6">
    <location>
        <begin position="338"/>
        <end position="360"/>
    </location>
</feature>
<sequence length="403" mass="41873">MNETNKSMASFRHAVILLLGSCLPVMATVLIAPILPQIMRHFSATPNADALVPLALTVPALIIGICAPIVGIVIDRAGRKKLLLAGMVLYSVFGTAPLYLDSLAAIIVSRAAVGLTEAIIMTACTSLIADYFSGPLRERYLAQQTMWASVSATLFFGIGGALGEGGWRMPFWMYLAALLLVPVMAAMLWEPKVDHSVKQGVSTEARRRFPLKAVLGICVITFGSALAFYTLPVHLGFVLHAIDVTSPAMIGMATAAGSVATVIGAVSSRRLAMLGVAGCLAIAFGTLGAGFIVVGTAASLAAVVVGAVIHGFGAGLALPTLLTWLMRQLRFEERGRGSGAFTANFFSGQFICPLVVLGLGKLLGGLGPALGGLGWLLAVAAMLAVCTAVFLRPATSLKLPSSH</sequence>
<dbReference type="PANTHER" id="PTHR43124">
    <property type="entry name" value="PURINE EFFLUX PUMP PBUE"/>
    <property type="match status" value="1"/>
</dbReference>
<dbReference type="InterPro" id="IPR036259">
    <property type="entry name" value="MFS_trans_sf"/>
</dbReference>
<evidence type="ECO:0000256" key="5">
    <source>
        <dbReference type="ARBA" id="ARBA00023136"/>
    </source>
</evidence>
<dbReference type="InterPro" id="IPR050189">
    <property type="entry name" value="MFS_Efflux_Transporters"/>
</dbReference>
<keyword evidence="5 6" id="KW-0472">Membrane</keyword>
<dbReference type="PROSITE" id="PS50850">
    <property type="entry name" value="MFS"/>
    <property type="match status" value="1"/>
</dbReference>
<dbReference type="OrthoDB" id="9812221at2"/>
<accession>A0A3A3FQE3</accession>
<evidence type="ECO:0000259" key="7">
    <source>
        <dbReference type="PROSITE" id="PS50850"/>
    </source>
</evidence>
<feature type="transmembrane region" description="Helical" evidence="6">
    <location>
        <begin position="271"/>
        <end position="294"/>
    </location>
</feature>
<dbReference type="PROSITE" id="PS00216">
    <property type="entry name" value="SUGAR_TRANSPORT_1"/>
    <property type="match status" value="1"/>
</dbReference>
<feature type="transmembrane region" description="Helical" evidence="6">
    <location>
        <begin position="81"/>
        <end position="100"/>
    </location>
</feature>
<evidence type="ECO:0000313" key="9">
    <source>
        <dbReference type="Proteomes" id="UP000265955"/>
    </source>
</evidence>
<keyword evidence="9" id="KW-1185">Reference proteome</keyword>
<dbReference type="GO" id="GO:0005886">
    <property type="term" value="C:plasma membrane"/>
    <property type="evidence" value="ECO:0007669"/>
    <property type="project" value="UniProtKB-SubCell"/>
</dbReference>
<dbReference type="PANTHER" id="PTHR43124:SF3">
    <property type="entry name" value="CHLORAMPHENICOL EFFLUX PUMP RV0191"/>
    <property type="match status" value="1"/>
</dbReference>
<evidence type="ECO:0000256" key="4">
    <source>
        <dbReference type="ARBA" id="ARBA00022989"/>
    </source>
</evidence>
<dbReference type="EMBL" id="QYUO01000002">
    <property type="protein sequence ID" value="RJF95682.1"/>
    <property type="molecule type" value="Genomic_DNA"/>
</dbReference>
<evidence type="ECO:0000256" key="3">
    <source>
        <dbReference type="ARBA" id="ARBA00022692"/>
    </source>
</evidence>
<protein>
    <submittedName>
        <fullName evidence="8">MFS transporter</fullName>
    </submittedName>
</protein>
<dbReference type="Proteomes" id="UP000265955">
    <property type="component" value="Unassembled WGS sequence"/>
</dbReference>
<feature type="transmembrane region" description="Helical" evidence="6">
    <location>
        <begin position="112"/>
        <end position="133"/>
    </location>
</feature>
<feature type="transmembrane region" description="Helical" evidence="6">
    <location>
        <begin position="300"/>
        <end position="326"/>
    </location>
</feature>
<dbReference type="AlphaFoldDB" id="A0A3A3FQE3"/>
<evidence type="ECO:0000256" key="6">
    <source>
        <dbReference type="SAM" id="Phobius"/>
    </source>
</evidence>
<keyword evidence="4 6" id="KW-1133">Transmembrane helix</keyword>
<dbReference type="Pfam" id="PF07690">
    <property type="entry name" value="MFS_1"/>
    <property type="match status" value="1"/>
</dbReference>
<dbReference type="InterPro" id="IPR011701">
    <property type="entry name" value="MFS"/>
</dbReference>
<feature type="transmembrane region" description="Helical" evidence="6">
    <location>
        <begin position="237"/>
        <end position="264"/>
    </location>
</feature>
<keyword evidence="2" id="KW-1003">Cell membrane</keyword>
<dbReference type="SUPFAM" id="SSF103473">
    <property type="entry name" value="MFS general substrate transporter"/>
    <property type="match status" value="1"/>
</dbReference>